<reference evidence="4 5" key="1">
    <citation type="submission" date="2020-06" db="EMBL/GenBank/DDBJ databases">
        <authorList>
            <person name="Li R."/>
            <person name="Bekaert M."/>
        </authorList>
    </citation>
    <scope>NUCLEOTIDE SEQUENCE [LARGE SCALE GENOMIC DNA]</scope>
    <source>
        <strain evidence="5">wild</strain>
    </source>
</reference>
<gene>
    <name evidence="4" type="ORF">MCOR_45176</name>
</gene>
<dbReference type="Pfam" id="PF21787">
    <property type="entry name" value="TNP-like_RNaseH_N"/>
    <property type="match status" value="1"/>
</dbReference>
<evidence type="ECO:0000313" key="4">
    <source>
        <dbReference type="EMBL" id="CAC5412162.1"/>
    </source>
</evidence>
<evidence type="ECO:0000256" key="1">
    <source>
        <dbReference type="SAM" id="Coils"/>
    </source>
</evidence>
<dbReference type="EC" id="2.7.7.-" evidence="4"/>
<organism evidence="4 5">
    <name type="scientific">Mytilus coruscus</name>
    <name type="common">Sea mussel</name>
    <dbReference type="NCBI Taxonomy" id="42192"/>
    <lineage>
        <taxon>Eukaryota</taxon>
        <taxon>Metazoa</taxon>
        <taxon>Spiralia</taxon>
        <taxon>Lophotrochozoa</taxon>
        <taxon>Mollusca</taxon>
        <taxon>Bivalvia</taxon>
        <taxon>Autobranchia</taxon>
        <taxon>Pteriomorphia</taxon>
        <taxon>Mytilida</taxon>
        <taxon>Mytiloidea</taxon>
        <taxon>Mytilidae</taxon>
        <taxon>Mytilinae</taxon>
        <taxon>Mytilus</taxon>
    </lineage>
</organism>
<name>A0A6J8DWL5_MYTCO</name>
<proteinExistence type="predicted"/>
<keyword evidence="1" id="KW-0175">Coiled coil</keyword>
<dbReference type="AlphaFoldDB" id="A0A6J8DWL5"/>
<feature type="coiled-coil region" evidence="1">
    <location>
        <begin position="32"/>
        <end position="66"/>
    </location>
</feature>
<evidence type="ECO:0000313" key="5">
    <source>
        <dbReference type="Proteomes" id="UP000507470"/>
    </source>
</evidence>
<dbReference type="Proteomes" id="UP000507470">
    <property type="component" value="Unassembled WGS sequence"/>
</dbReference>
<accession>A0A6J8DWL5</accession>
<feature type="domain" description="Transposable element P transposase-like RNase H" evidence="2">
    <location>
        <begin position="168"/>
        <end position="315"/>
    </location>
</feature>
<dbReference type="EMBL" id="CACVKT020007990">
    <property type="protein sequence ID" value="CAC5412162.1"/>
    <property type="molecule type" value="Genomic_DNA"/>
</dbReference>
<dbReference type="InterPro" id="IPR048365">
    <property type="entry name" value="TNP-like_RNaseH_N"/>
</dbReference>
<evidence type="ECO:0000259" key="3">
    <source>
        <dbReference type="Pfam" id="PF21789"/>
    </source>
</evidence>
<protein>
    <submittedName>
        <fullName evidence="4">THAP9</fullName>
        <ecNumber evidence="4">2.7.7.-</ecNumber>
    </submittedName>
</protein>
<dbReference type="OrthoDB" id="2441813at2759"/>
<keyword evidence="4" id="KW-0808">Transferase</keyword>
<sequence length="527" mass="61238">MLRKRHQRAVERQNSPPTNFVHKTVKHENVSRSNLIEKINQQRDEITSMSSEIEKLKRKCKQEILQDGVILDLVQNIELKDLMSTCNDEFKKAYPDPNSVQRLFLEQQCKFETFGKNGMRWHPMIIRWCLYMRNKSAKAHDAMRESGFIQLPSARTLFDYSHYTKSALGFQPDVTKMLHEEAKKLGMFEENYKNYVGLLFDEIRIKEDLVYDKHTGELIGYCDLDSISNQIMNLEKAVNDSKPTQVAKFMLVIMVRGITTNLKFPFAGFATNSITADFLYPIFWKAVSILERSVKLKVLFCTCDGASANRKFFQLHKLDNRREPVYFTKNPHDENRNLYFISDVPHLLKTARNCLSNSYSHKKTRQLWKREKDISWMHLVRLFEKHCEQDIYSPCPKLSRTHIDLTAFSYINIAATATQKAAITLSRQTLDGLKISVKSITECVKFVLGSGADFILTHHFNQDPLEQHFGHCRHKSGANNYPTVYDVRNMMTTIRAVGSQALQPRRGNISVNRENIPIDSTKLPRRR</sequence>
<dbReference type="GO" id="GO:0016779">
    <property type="term" value="F:nucleotidyltransferase activity"/>
    <property type="evidence" value="ECO:0007669"/>
    <property type="project" value="UniProtKB-KW"/>
</dbReference>
<keyword evidence="4" id="KW-0548">Nucleotidyltransferase</keyword>
<keyword evidence="5" id="KW-1185">Reference proteome</keyword>
<feature type="domain" description="Transposable element P transposase-like RNase H C-terminal" evidence="3">
    <location>
        <begin position="458"/>
        <end position="484"/>
    </location>
</feature>
<dbReference type="InterPro" id="IPR048367">
    <property type="entry name" value="TNP-like_RNaseH_C"/>
</dbReference>
<evidence type="ECO:0000259" key="2">
    <source>
        <dbReference type="Pfam" id="PF21787"/>
    </source>
</evidence>
<dbReference type="Pfam" id="PF21789">
    <property type="entry name" value="TNP-like_RNaseH_C"/>
    <property type="match status" value="1"/>
</dbReference>